<evidence type="ECO:0000256" key="3">
    <source>
        <dbReference type="SAM" id="SignalP"/>
    </source>
</evidence>
<feature type="signal peptide" evidence="3">
    <location>
        <begin position="1"/>
        <end position="25"/>
    </location>
</feature>
<dbReference type="NCBIfam" id="TIGR01414">
    <property type="entry name" value="autotrans_barl"/>
    <property type="match status" value="1"/>
</dbReference>
<keyword evidence="6" id="KW-1185">Reference proteome</keyword>
<feature type="domain" description="Outer membrane protein beta-barrel" evidence="4">
    <location>
        <begin position="13"/>
        <end position="226"/>
    </location>
</feature>
<comment type="caution">
    <text evidence="5">The sequence shown here is derived from an EMBL/GenBank/DDBJ whole genome shotgun (WGS) entry which is preliminary data.</text>
</comment>
<protein>
    <submittedName>
        <fullName evidence="5">Outer membrane protein</fullName>
    </submittedName>
</protein>
<dbReference type="Gene3D" id="2.40.160.20">
    <property type="match status" value="1"/>
</dbReference>
<comment type="subcellular location">
    <subcellularLocation>
        <location evidence="1">Cell outer membrane</location>
    </subcellularLocation>
</comment>
<evidence type="ECO:0000256" key="2">
    <source>
        <dbReference type="ARBA" id="ARBA00022729"/>
    </source>
</evidence>
<dbReference type="SUPFAM" id="SSF56925">
    <property type="entry name" value="OMPA-like"/>
    <property type="match status" value="1"/>
</dbReference>
<organism evidence="5 6">
    <name type="scientific">Piscinibacterium candidicorallinum</name>
    <dbReference type="NCBI Taxonomy" id="1793872"/>
    <lineage>
        <taxon>Bacteria</taxon>
        <taxon>Pseudomonadati</taxon>
        <taxon>Pseudomonadota</taxon>
        <taxon>Betaproteobacteria</taxon>
        <taxon>Burkholderiales</taxon>
        <taxon>Piscinibacterium</taxon>
    </lineage>
</organism>
<evidence type="ECO:0000313" key="6">
    <source>
        <dbReference type="Proteomes" id="UP001595556"/>
    </source>
</evidence>
<dbReference type="InterPro" id="IPR006315">
    <property type="entry name" value="OM_autotransptr_brl_dom"/>
</dbReference>
<keyword evidence="2 3" id="KW-0732">Signal</keyword>
<proteinExistence type="predicted"/>
<dbReference type="InterPro" id="IPR011250">
    <property type="entry name" value="OMP/PagP_B-barrel"/>
</dbReference>
<dbReference type="Pfam" id="PF13505">
    <property type="entry name" value="OMP_b-brl"/>
    <property type="match status" value="1"/>
</dbReference>
<sequence>MSKRFSSFFLGPLLCAGLLPADAQAQTEPKGLYATLYGQYSKIGSSTVNETGARGAGNSLRAEFDSGSGWGGDIGWRYGNGWAAELEWNYRSHSLNGLRLGGANFTRDGDFASNILMVNGLRRFPSTSTWTPYLGAGIGWVQEIDIDVKPDTGGTERSYSASSKFAFQLIAGVEYALTPQWRMTADARWLRVGSVRLDNEVGNSGGTVGPLTYNPLSVQVGVRYSF</sequence>
<feature type="chain" id="PRO_5046830773" evidence="3">
    <location>
        <begin position="26"/>
        <end position="226"/>
    </location>
</feature>
<accession>A0ABV7H661</accession>
<dbReference type="InterPro" id="IPR027385">
    <property type="entry name" value="Beta-barrel_OMP"/>
</dbReference>
<evidence type="ECO:0000259" key="4">
    <source>
        <dbReference type="Pfam" id="PF13505"/>
    </source>
</evidence>
<gene>
    <name evidence="5" type="ORF">ACFOEN_17255</name>
</gene>
<evidence type="ECO:0000256" key="1">
    <source>
        <dbReference type="ARBA" id="ARBA00004442"/>
    </source>
</evidence>
<evidence type="ECO:0000313" key="5">
    <source>
        <dbReference type="EMBL" id="MFC3149374.1"/>
    </source>
</evidence>
<dbReference type="EMBL" id="JBHRTI010000010">
    <property type="protein sequence ID" value="MFC3149374.1"/>
    <property type="molecule type" value="Genomic_DNA"/>
</dbReference>
<reference evidence="6" key="1">
    <citation type="journal article" date="2019" name="Int. J. Syst. Evol. Microbiol.">
        <title>The Global Catalogue of Microorganisms (GCM) 10K type strain sequencing project: providing services to taxonomists for standard genome sequencing and annotation.</title>
        <authorList>
            <consortium name="The Broad Institute Genomics Platform"/>
            <consortium name="The Broad Institute Genome Sequencing Center for Infectious Disease"/>
            <person name="Wu L."/>
            <person name="Ma J."/>
        </authorList>
    </citation>
    <scope>NUCLEOTIDE SEQUENCE [LARGE SCALE GENOMIC DNA]</scope>
    <source>
        <strain evidence="6">KCTC 52168</strain>
    </source>
</reference>
<dbReference type="RefSeq" id="WP_377306082.1">
    <property type="nucleotide sequence ID" value="NZ_JBHRTI010000010.1"/>
</dbReference>
<dbReference type="Proteomes" id="UP001595556">
    <property type="component" value="Unassembled WGS sequence"/>
</dbReference>
<name>A0ABV7H661_9BURK</name>